<feature type="transmembrane region" description="Helical" evidence="8">
    <location>
        <begin position="583"/>
        <end position="601"/>
    </location>
</feature>
<evidence type="ECO:0000256" key="2">
    <source>
        <dbReference type="ARBA" id="ARBA00010583"/>
    </source>
</evidence>
<evidence type="ECO:0000256" key="4">
    <source>
        <dbReference type="ARBA" id="ARBA00022989"/>
    </source>
</evidence>
<feature type="transmembrane region" description="Helical" evidence="8">
    <location>
        <begin position="621"/>
        <end position="641"/>
    </location>
</feature>
<comment type="caution">
    <text evidence="10">The sequence shown here is derived from an EMBL/GenBank/DDBJ whole genome shotgun (WGS) entry which is preliminary data.</text>
</comment>
<evidence type="ECO:0000313" key="10">
    <source>
        <dbReference type="EMBL" id="KAJ9549716.1"/>
    </source>
</evidence>
<proteinExistence type="inferred from homology"/>
<comment type="similarity">
    <text evidence="2">Belongs to the OXA1/ALB3/YidC (TC 2.A.9.2) family.</text>
</comment>
<protein>
    <recommendedName>
        <fullName evidence="9">Membrane insertase YidC/Oxa/ALB C-terminal domain-containing protein</fullName>
    </recommendedName>
</protein>
<sequence length="803" mass="88868">MAAFRRSLALKSRLFAQQQRLAPSFSYIHHEEDRKNQYSNEDSIQSRSYSRAPLGFGGGGLRDPRWNRFVSVPMTTSGFLLARNMSTAIGGGSGGAEKIEYMTDMADMLSDKTMEAVSTQAPAVSEIAVAVADSWPPVAALQYVIDGVHTFTGMNWWTSIVITTLIIRTLSIPIMVNQLKATSKLTILRPELERIKQEMEDRGMSPSAVAEGQAKMESVFKQHGVSTFTPLKGLLIQGPVFVSFFLAIQNMVEKVPSFKTGGMSWFLDLTTADSFYILPCLTAFSFWITVEFNMQEGMQGNPAGRTMKNVSRAFAALTVPLTLSFPKALFCYWITSNVFSLVYGLRTESMAAFRRSLALKSRLFAQQQRLAPSFSYIHHEEDRKNQYSNEDSIQSRSYSRAPLGFGGGGLRDPRWNQFVGVPMTTSGFLLARNMSTAIGGGSGGAEKIEYMTDMADMLSDKTMEAVSTQAPAVSEIAVAVADSWPPVAALQYVIDGVHTFTGMNWWTSIVITTLIIRTLSIPIMVNQLKATSKLTILRPELERIKQEMQDRGMSPSAVAEGQAKMKSVFKQHGVSTFTPLKGLFIQGPVFVSFFLAIQNMVEKVPSFKTGGMSWFLDLTTADSFYILPVLTAFSFWITVEFNMQDGMQGNPAGRTMKNVSRAFAALTVPLTLSFPKALFCYWITSNIFSLVYGLIIKRPNVKKLLNIPIIVPPPQSPTSQSQPEFSFLQGLKKFAAAQAMQQREAKSGPTSQSTTSAPLLSHNKPSSEEQKSSNKKVSSSSVLSHRIKNLEKEVKGRKKNKRR</sequence>
<dbReference type="InterPro" id="IPR028055">
    <property type="entry name" value="YidC/Oxa/ALB_C"/>
</dbReference>
<keyword evidence="5 8" id="KW-0472">Membrane</keyword>
<evidence type="ECO:0000256" key="8">
    <source>
        <dbReference type="SAM" id="Phobius"/>
    </source>
</evidence>
<reference evidence="10" key="1">
    <citation type="submission" date="2023-03" db="EMBL/GenBank/DDBJ databases">
        <title>Chromosome-scale reference genome and RAD-based genetic map of yellow starthistle (Centaurea solstitialis) reveal putative structural variation and QTLs associated with invader traits.</title>
        <authorList>
            <person name="Reatini B."/>
            <person name="Cang F.A."/>
            <person name="Jiang Q."/>
            <person name="Mckibben M.T.W."/>
            <person name="Barker M.S."/>
            <person name="Rieseberg L.H."/>
            <person name="Dlugosch K.M."/>
        </authorList>
    </citation>
    <scope>NUCLEOTIDE SEQUENCE</scope>
    <source>
        <strain evidence="10">CAN-66</strain>
        <tissue evidence="10">Leaf</tissue>
    </source>
</reference>
<dbReference type="CDD" id="cd20069">
    <property type="entry name" value="5TM_Oxa1-like"/>
    <property type="match status" value="2"/>
</dbReference>
<evidence type="ECO:0000256" key="7">
    <source>
        <dbReference type="SAM" id="MobiDB-lite"/>
    </source>
</evidence>
<dbReference type="GO" id="GO:0032977">
    <property type="term" value="F:membrane insertase activity"/>
    <property type="evidence" value="ECO:0007669"/>
    <property type="project" value="InterPro"/>
</dbReference>
<dbReference type="PANTHER" id="PTHR12428">
    <property type="entry name" value="OXA1"/>
    <property type="match status" value="1"/>
</dbReference>
<feature type="compositionally biased region" description="Polar residues" evidence="7">
    <location>
        <begin position="748"/>
        <end position="758"/>
    </location>
</feature>
<feature type="domain" description="Membrane insertase YidC/Oxa/ALB C-terminal" evidence="9">
    <location>
        <begin position="156"/>
        <end position="342"/>
    </location>
</feature>
<evidence type="ECO:0000256" key="5">
    <source>
        <dbReference type="ARBA" id="ARBA00023136"/>
    </source>
</evidence>
<evidence type="ECO:0000256" key="6">
    <source>
        <dbReference type="RuleBase" id="RU003945"/>
    </source>
</evidence>
<dbReference type="GO" id="GO:0032979">
    <property type="term" value="P:protein insertion into mitochondrial inner membrane from matrix"/>
    <property type="evidence" value="ECO:0007669"/>
    <property type="project" value="TreeGrafter"/>
</dbReference>
<dbReference type="AlphaFoldDB" id="A0AA38T722"/>
<evidence type="ECO:0000256" key="3">
    <source>
        <dbReference type="ARBA" id="ARBA00022692"/>
    </source>
</evidence>
<keyword evidence="3 6" id="KW-0812">Transmembrane</keyword>
<dbReference type="GO" id="GO:0005743">
    <property type="term" value="C:mitochondrial inner membrane"/>
    <property type="evidence" value="ECO:0007669"/>
    <property type="project" value="TreeGrafter"/>
</dbReference>
<feature type="region of interest" description="Disordered" evidence="7">
    <location>
        <begin position="738"/>
        <end position="803"/>
    </location>
</feature>
<feature type="compositionally biased region" description="Low complexity" evidence="7">
    <location>
        <begin position="775"/>
        <end position="784"/>
    </location>
</feature>
<keyword evidence="11" id="KW-1185">Reference proteome</keyword>
<dbReference type="Proteomes" id="UP001172457">
    <property type="component" value="Chromosome 5"/>
</dbReference>
<comment type="similarity">
    <text evidence="6">Belongs to the OXA1/ALB3/YidC family.</text>
</comment>
<feature type="domain" description="Membrane insertase YidC/Oxa/ALB C-terminal" evidence="9">
    <location>
        <begin position="505"/>
        <end position="698"/>
    </location>
</feature>
<evidence type="ECO:0000313" key="11">
    <source>
        <dbReference type="Proteomes" id="UP001172457"/>
    </source>
</evidence>
<evidence type="ECO:0000259" key="9">
    <source>
        <dbReference type="Pfam" id="PF02096"/>
    </source>
</evidence>
<dbReference type="InterPro" id="IPR001708">
    <property type="entry name" value="YidC/ALB3/OXA1/COX18"/>
</dbReference>
<gene>
    <name evidence="10" type="ORF">OSB04_022259</name>
</gene>
<comment type="subcellular location">
    <subcellularLocation>
        <location evidence="1 6">Membrane</location>
        <topology evidence="1 6">Multi-pass membrane protein</topology>
    </subcellularLocation>
</comment>
<evidence type="ECO:0000256" key="1">
    <source>
        <dbReference type="ARBA" id="ARBA00004141"/>
    </source>
</evidence>
<keyword evidence="4 8" id="KW-1133">Transmembrane helix</keyword>
<organism evidence="10 11">
    <name type="scientific">Centaurea solstitialis</name>
    <name type="common">yellow star-thistle</name>
    <dbReference type="NCBI Taxonomy" id="347529"/>
    <lineage>
        <taxon>Eukaryota</taxon>
        <taxon>Viridiplantae</taxon>
        <taxon>Streptophyta</taxon>
        <taxon>Embryophyta</taxon>
        <taxon>Tracheophyta</taxon>
        <taxon>Spermatophyta</taxon>
        <taxon>Magnoliopsida</taxon>
        <taxon>eudicotyledons</taxon>
        <taxon>Gunneridae</taxon>
        <taxon>Pentapetalae</taxon>
        <taxon>asterids</taxon>
        <taxon>campanulids</taxon>
        <taxon>Asterales</taxon>
        <taxon>Asteraceae</taxon>
        <taxon>Carduoideae</taxon>
        <taxon>Cardueae</taxon>
        <taxon>Centaureinae</taxon>
        <taxon>Centaurea</taxon>
    </lineage>
</organism>
<dbReference type="PANTHER" id="PTHR12428:SF34">
    <property type="entry name" value="MITOCHONDRIAL INNER MEMBRANE PROTEIN OXA1-LIKE"/>
    <property type="match status" value="1"/>
</dbReference>
<dbReference type="Pfam" id="PF02096">
    <property type="entry name" value="60KD_IMP"/>
    <property type="match status" value="2"/>
</dbReference>
<dbReference type="NCBIfam" id="TIGR03592">
    <property type="entry name" value="yidC_oxa1_cterm"/>
    <property type="match status" value="2"/>
</dbReference>
<dbReference type="EMBL" id="JARYMX010000005">
    <property type="protein sequence ID" value="KAJ9549716.1"/>
    <property type="molecule type" value="Genomic_DNA"/>
</dbReference>
<accession>A0AA38T722</accession>
<name>A0AA38T722_9ASTR</name>